<evidence type="ECO:0000313" key="2">
    <source>
        <dbReference type="EMBL" id="KMO74067.1"/>
    </source>
</evidence>
<dbReference type="Proteomes" id="UP000036313">
    <property type="component" value="Unassembled WGS sequence"/>
</dbReference>
<evidence type="ECO:0000256" key="1">
    <source>
        <dbReference type="SAM" id="MobiDB-lite"/>
    </source>
</evidence>
<reference evidence="2 3" key="1">
    <citation type="journal article" date="2015" name="Genome Biol. Evol.">
        <title>Characterization of Three Mycobacterium spp. with Potential Use in Bioremediation by Genome Sequencing and Comparative Genomics.</title>
        <authorList>
            <person name="Das S."/>
            <person name="Pettersson B.M."/>
            <person name="Behra P.R."/>
            <person name="Ramesh M."/>
            <person name="Dasgupta S."/>
            <person name="Bhattacharya A."/>
            <person name="Kirsebom L.A."/>
        </authorList>
    </citation>
    <scope>NUCLEOTIDE SEQUENCE [LARGE SCALE GENOMIC DNA]</scope>
    <source>
        <strain evidence="2 3">DSM 44075</strain>
    </source>
</reference>
<accession>A0A0J6VXE0</accession>
<feature type="region of interest" description="Disordered" evidence="1">
    <location>
        <begin position="326"/>
        <end position="436"/>
    </location>
</feature>
<evidence type="ECO:0000313" key="3">
    <source>
        <dbReference type="Proteomes" id="UP000036313"/>
    </source>
</evidence>
<gene>
    <name evidence="2" type="ORF">MOBUDSM44075_03691</name>
</gene>
<feature type="region of interest" description="Disordered" evidence="1">
    <location>
        <begin position="254"/>
        <end position="276"/>
    </location>
</feature>
<protein>
    <recommendedName>
        <fullName evidence="4">PE-PPE domain-containing protein</fullName>
    </recommendedName>
</protein>
<sequence>MHTALRPYATAGVALVGAGLIAVGPVTPTPHTTMVRDADVALTGSVANIPANALLAALNTPANLVFGIQRFADAMAASGSWEVSQPNNVWGWDPANPEMLEGFVDMLVPFPALSTPLGEHLNWWAAANLPMYAGCAFECPDPIGMLKSMFTVPMWKFYSPEGYTFGEVINPVDGKPTAWSGQTVKLDRFEVIKSVADYFTGEPQAFKPVTMYDFVTASANLAAALQVTGHVPDWLAVREIETFVKLFIPKPANPVVEDKDYPDNPTGWPGGAPETATTNLVSLDTVKVAKADVEAPTETAPAETVAPKPAVTAESVVDSVKKTVEETASAPEATEGTDAAEQATSDAPTEKPSATPRRAGSFSVQDTVANLQKKFAAATEKATEKTDKTDKADKADKGTDTTSKRTSDRAEKSGGSSSSDASSAKTSKKESSGGDD</sequence>
<comment type="caution">
    <text evidence="2">The sequence shown here is derived from an EMBL/GenBank/DDBJ whole genome shotgun (WGS) entry which is preliminary data.</text>
</comment>
<dbReference type="RefSeq" id="WP_053079408.1">
    <property type="nucleotide sequence ID" value="NZ_JYNU01000024.1"/>
</dbReference>
<dbReference type="PATRIC" id="fig|1807.14.peg.3713"/>
<feature type="compositionally biased region" description="Basic and acidic residues" evidence="1">
    <location>
        <begin position="381"/>
        <end position="412"/>
    </location>
</feature>
<name>A0A0J6VXE0_9MYCO</name>
<dbReference type="AlphaFoldDB" id="A0A0J6VXE0"/>
<dbReference type="EMBL" id="JYNU01000024">
    <property type="protein sequence ID" value="KMO74067.1"/>
    <property type="molecule type" value="Genomic_DNA"/>
</dbReference>
<evidence type="ECO:0008006" key="4">
    <source>
        <dbReference type="Google" id="ProtNLM"/>
    </source>
</evidence>
<proteinExistence type="predicted"/>
<organism evidence="2 3">
    <name type="scientific">Mycolicibacterium obuense</name>
    <dbReference type="NCBI Taxonomy" id="1807"/>
    <lineage>
        <taxon>Bacteria</taxon>
        <taxon>Bacillati</taxon>
        <taxon>Actinomycetota</taxon>
        <taxon>Actinomycetes</taxon>
        <taxon>Mycobacteriales</taxon>
        <taxon>Mycobacteriaceae</taxon>
        <taxon>Mycolicibacterium</taxon>
    </lineage>
</organism>
<feature type="compositionally biased region" description="Low complexity" evidence="1">
    <location>
        <begin position="413"/>
        <end position="425"/>
    </location>
</feature>
<feature type="compositionally biased region" description="Basic and acidic residues" evidence="1">
    <location>
        <begin position="427"/>
        <end position="436"/>
    </location>
</feature>